<keyword evidence="2" id="KW-0521">NADP</keyword>
<evidence type="ECO:0000256" key="2">
    <source>
        <dbReference type="ARBA" id="ARBA00022857"/>
    </source>
</evidence>
<sequence length="272" mass="28044">MHRLWPLSPLSPGQTQPGVVDDTELELLYGYPADLDRPWVQVNFVSSADGAAAVDGRSAGLSSPADKRIFALGRDLADVVLVGRRTATAEKYRGVKPTEVRAERRSRLGLSPVPPIAVVTARGSLEPDSLLLTDTLVPPIVLTTAAAPTARLAALSDAGADVVVAGDGEVDPHLALAALAERKLLRVCCEGGPTLFGSMIAADAVDQLCLTVAPLLAGAGPDRIAPAGLPTGGAAGLPAVDPAGTPTIPRALTLASVLTEDGFLMLRYRRAS</sequence>
<dbReference type="Proteomes" id="UP000199501">
    <property type="component" value="Unassembled WGS sequence"/>
</dbReference>
<evidence type="ECO:0000313" key="6">
    <source>
        <dbReference type="Proteomes" id="UP000199501"/>
    </source>
</evidence>
<dbReference type="GO" id="GO:0008703">
    <property type="term" value="F:5-amino-6-(5-phosphoribosylamino)uracil reductase activity"/>
    <property type="evidence" value="ECO:0007669"/>
    <property type="project" value="InterPro"/>
</dbReference>
<dbReference type="AlphaFoldDB" id="A0A1G6LJC5"/>
<dbReference type="GO" id="GO:0009231">
    <property type="term" value="P:riboflavin biosynthetic process"/>
    <property type="evidence" value="ECO:0007669"/>
    <property type="project" value="InterPro"/>
</dbReference>
<dbReference type="Pfam" id="PF01872">
    <property type="entry name" value="RibD_C"/>
    <property type="match status" value="1"/>
</dbReference>
<keyword evidence="6" id="KW-1185">Reference proteome</keyword>
<keyword evidence="3" id="KW-0560">Oxidoreductase</keyword>
<evidence type="ECO:0000259" key="4">
    <source>
        <dbReference type="Pfam" id="PF01872"/>
    </source>
</evidence>
<protein>
    <submittedName>
        <fullName evidence="5">Pyrimidine reductase, riboflavin biosynthesis</fullName>
    </submittedName>
</protein>
<name>A0A1G6LJC5_9PSEU</name>
<dbReference type="InterPro" id="IPR002734">
    <property type="entry name" value="RibDG_C"/>
</dbReference>
<evidence type="ECO:0000256" key="1">
    <source>
        <dbReference type="ARBA" id="ARBA00005104"/>
    </source>
</evidence>
<dbReference type="Gene3D" id="3.40.430.10">
    <property type="entry name" value="Dihydrofolate Reductase, subunit A"/>
    <property type="match status" value="1"/>
</dbReference>
<reference evidence="6" key="1">
    <citation type="submission" date="2016-10" db="EMBL/GenBank/DDBJ databases">
        <authorList>
            <person name="Varghese N."/>
            <person name="Submissions S."/>
        </authorList>
    </citation>
    <scope>NUCLEOTIDE SEQUENCE [LARGE SCALE GENOMIC DNA]</scope>
    <source>
        <strain evidence="6">IBRC-M 10403</strain>
    </source>
</reference>
<dbReference type="EMBL" id="FMZZ01000002">
    <property type="protein sequence ID" value="SDC43380.1"/>
    <property type="molecule type" value="Genomic_DNA"/>
</dbReference>
<evidence type="ECO:0000313" key="5">
    <source>
        <dbReference type="EMBL" id="SDC43380.1"/>
    </source>
</evidence>
<feature type="domain" description="Bacterial bifunctional deaminase-reductase C-terminal" evidence="4">
    <location>
        <begin position="38"/>
        <end position="225"/>
    </location>
</feature>
<dbReference type="InterPro" id="IPR024072">
    <property type="entry name" value="DHFR-like_dom_sf"/>
</dbReference>
<proteinExistence type="predicted"/>
<gene>
    <name evidence="5" type="ORF">SAMN05216174_102106</name>
</gene>
<dbReference type="PANTHER" id="PTHR38011:SF7">
    <property type="entry name" value="2,5-DIAMINO-6-RIBOSYLAMINO-4(3H)-PYRIMIDINONE 5'-PHOSPHATE REDUCTASE"/>
    <property type="match status" value="1"/>
</dbReference>
<dbReference type="InterPro" id="IPR050765">
    <property type="entry name" value="Riboflavin_Biosynth_HTPR"/>
</dbReference>
<organism evidence="5 6">
    <name type="scientific">Actinokineospora iranica</name>
    <dbReference type="NCBI Taxonomy" id="1271860"/>
    <lineage>
        <taxon>Bacteria</taxon>
        <taxon>Bacillati</taxon>
        <taxon>Actinomycetota</taxon>
        <taxon>Actinomycetes</taxon>
        <taxon>Pseudonocardiales</taxon>
        <taxon>Pseudonocardiaceae</taxon>
        <taxon>Actinokineospora</taxon>
    </lineage>
</organism>
<comment type="pathway">
    <text evidence="1">Cofactor biosynthesis; riboflavin biosynthesis.</text>
</comment>
<accession>A0A1G6LJC5</accession>
<dbReference type="PANTHER" id="PTHR38011">
    <property type="entry name" value="DIHYDROFOLATE REDUCTASE FAMILY PROTEIN (AFU_ORTHOLOGUE AFUA_8G06820)"/>
    <property type="match status" value="1"/>
</dbReference>
<dbReference type="SUPFAM" id="SSF53597">
    <property type="entry name" value="Dihydrofolate reductase-like"/>
    <property type="match status" value="1"/>
</dbReference>
<dbReference type="STRING" id="1271860.SAMN05216174_102106"/>
<evidence type="ECO:0000256" key="3">
    <source>
        <dbReference type="ARBA" id="ARBA00023002"/>
    </source>
</evidence>